<dbReference type="RefSeq" id="WP_101683428.1">
    <property type="nucleotide sequence ID" value="NZ_PJRP01000011.1"/>
</dbReference>
<protein>
    <submittedName>
        <fullName evidence="2">Uncharacterized protein</fullName>
    </submittedName>
</protein>
<keyword evidence="1" id="KW-0732">Signal</keyword>
<evidence type="ECO:0000313" key="3">
    <source>
        <dbReference type="Proteomes" id="UP000234341"/>
    </source>
</evidence>
<evidence type="ECO:0000313" key="2">
    <source>
        <dbReference type="EMBL" id="PLP98413.1"/>
    </source>
</evidence>
<dbReference type="Gene3D" id="3.30.1360.200">
    <property type="match status" value="1"/>
</dbReference>
<evidence type="ECO:0000256" key="1">
    <source>
        <dbReference type="SAM" id="SignalP"/>
    </source>
</evidence>
<gene>
    <name evidence="2" type="ORF">CYJ10_21175</name>
</gene>
<comment type="caution">
    <text evidence="2">The sequence shown here is derived from an EMBL/GenBank/DDBJ whole genome shotgun (WGS) entry which is preliminary data.</text>
</comment>
<sequence>MIEMKDRMKPITHSVKTTIILALLVAFSGATFAQEALRTWEVGGTDADGASRVASIVENRFKKIKPSFFDSVSAQVKGNLVSIKFSGWHPTSNQVETLTQTKGKLYVALASTPDKPLITERDIEQSQPLATSEVAIRLTDSAAQRVATLTANAVGDAVIVQWDGRVIGRLRISSAPLRRDIAFSTPAGQSAQLMSAILSTGALPEGVSLKAR</sequence>
<name>A0A2N5C868_9BURK</name>
<accession>A0A2N5C868</accession>
<feature type="signal peptide" evidence="1">
    <location>
        <begin position="1"/>
        <end position="33"/>
    </location>
</feature>
<feature type="chain" id="PRO_5014911206" evidence="1">
    <location>
        <begin position="34"/>
        <end position="212"/>
    </location>
</feature>
<organism evidence="2 3">
    <name type="scientific">Cupriavidus pauculus</name>
    <dbReference type="NCBI Taxonomy" id="82633"/>
    <lineage>
        <taxon>Bacteria</taxon>
        <taxon>Pseudomonadati</taxon>
        <taxon>Pseudomonadota</taxon>
        <taxon>Betaproteobacteria</taxon>
        <taxon>Burkholderiales</taxon>
        <taxon>Burkholderiaceae</taxon>
        <taxon>Cupriavidus</taxon>
    </lineage>
</organism>
<dbReference type="AlphaFoldDB" id="A0A2N5C868"/>
<reference evidence="2 3" key="1">
    <citation type="submission" date="2017-12" db="EMBL/GenBank/DDBJ databases">
        <title>Genome sequence of the active heterotrophic nitrifier-denitrifier, Cupriavidus pauculus UM1.</title>
        <authorList>
            <person name="Putonti C."/>
            <person name="Castignetti D."/>
        </authorList>
    </citation>
    <scope>NUCLEOTIDE SEQUENCE [LARGE SCALE GENOMIC DNA]</scope>
    <source>
        <strain evidence="2 3">UM1</strain>
    </source>
</reference>
<dbReference type="EMBL" id="PJRP01000011">
    <property type="protein sequence ID" value="PLP98413.1"/>
    <property type="molecule type" value="Genomic_DNA"/>
</dbReference>
<dbReference type="OrthoDB" id="9153934at2"/>
<proteinExistence type="predicted"/>
<dbReference type="Proteomes" id="UP000234341">
    <property type="component" value="Unassembled WGS sequence"/>
</dbReference>